<comment type="pathway">
    <text evidence="2 14">Porphyrin-containing compound metabolism; heme O biosynthesis; heme O from protoheme: step 1/1.</text>
</comment>
<evidence type="ECO:0000256" key="12">
    <source>
        <dbReference type="ARBA" id="ARBA00042475"/>
    </source>
</evidence>
<feature type="transmembrane region" description="Helical" evidence="14">
    <location>
        <begin position="45"/>
        <end position="66"/>
    </location>
</feature>
<dbReference type="GO" id="GO:0048034">
    <property type="term" value="P:heme O biosynthetic process"/>
    <property type="evidence" value="ECO:0007669"/>
    <property type="project" value="UniProtKB-UniRule"/>
</dbReference>
<keyword evidence="6 14" id="KW-0812">Transmembrane</keyword>
<comment type="subcellular location">
    <subcellularLocation>
        <location evidence="1 14">Cell membrane</location>
        <topology evidence="1 14">Multi-pass membrane protein</topology>
    </subcellularLocation>
</comment>
<dbReference type="InterPro" id="IPR030470">
    <property type="entry name" value="UbiA_prenylTrfase_CS"/>
</dbReference>
<evidence type="ECO:0000256" key="14">
    <source>
        <dbReference type="HAMAP-Rule" id="MF_00154"/>
    </source>
</evidence>
<dbReference type="PROSITE" id="PS00943">
    <property type="entry name" value="UBIA"/>
    <property type="match status" value="1"/>
</dbReference>
<dbReference type="EMBL" id="QQOH01000001">
    <property type="protein sequence ID" value="RDE24524.1"/>
    <property type="molecule type" value="Genomic_DNA"/>
</dbReference>
<organism evidence="15 16">
    <name type="scientific">Motiliproteus coralliicola</name>
    <dbReference type="NCBI Taxonomy" id="2283196"/>
    <lineage>
        <taxon>Bacteria</taxon>
        <taxon>Pseudomonadati</taxon>
        <taxon>Pseudomonadota</taxon>
        <taxon>Gammaproteobacteria</taxon>
        <taxon>Oceanospirillales</taxon>
        <taxon>Oceanospirillaceae</taxon>
        <taxon>Motiliproteus</taxon>
    </lineage>
</organism>
<feature type="transmembrane region" description="Helical" evidence="14">
    <location>
        <begin position="117"/>
        <end position="134"/>
    </location>
</feature>
<dbReference type="OrthoDB" id="9814417at2"/>
<dbReference type="InterPro" id="IPR006369">
    <property type="entry name" value="Protohaem_IX_farnesylTrfase"/>
</dbReference>
<evidence type="ECO:0000256" key="3">
    <source>
        <dbReference type="ARBA" id="ARBA00012292"/>
    </source>
</evidence>
<dbReference type="PANTHER" id="PTHR43448:SF7">
    <property type="entry name" value="4-HYDROXYBENZOATE SOLANESYLTRANSFERASE"/>
    <property type="match status" value="1"/>
</dbReference>
<name>A0A369WVF0_9GAMM</name>
<evidence type="ECO:0000313" key="16">
    <source>
        <dbReference type="Proteomes" id="UP000253769"/>
    </source>
</evidence>
<proteinExistence type="inferred from homology"/>
<comment type="caution">
    <text evidence="15">The sequence shown here is derived from an EMBL/GenBank/DDBJ whole genome shotgun (WGS) entry which is preliminary data.</text>
</comment>
<keyword evidence="8 14" id="KW-0350">Heme biosynthesis</keyword>
<dbReference type="NCBIfam" id="NF003349">
    <property type="entry name" value="PRK04375.1-2"/>
    <property type="match status" value="1"/>
</dbReference>
<dbReference type="Gene3D" id="1.10.357.140">
    <property type="entry name" value="UbiA prenyltransferase"/>
    <property type="match status" value="1"/>
</dbReference>
<protein>
    <recommendedName>
        <fullName evidence="11 14">Protoheme IX farnesyltransferase</fullName>
        <ecNumber evidence="3 14">2.5.1.141</ecNumber>
    </recommendedName>
    <alternativeName>
        <fullName evidence="12 14">Heme B farnesyltransferase</fullName>
    </alternativeName>
    <alternativeName>
        <fullName evidence="10 14">Heme O synthase</fullName>
    </alternativeName>
</protein>
<dbReference type="NCBIfam" id="TIGR01473">
    <property type="entry name" value="cyoE_ctaB"/>
    <property type="match status" value="1"/>
</dbReference>
<dbReference type="Pfam" id="PF01040">
    <property type="entry name" value="UbiA"/>
    <property type="match status" value="1"/>
</dbReference>
<evidence type="ECO:0000256" key="13">
    <source>
        <dbReference type="ARBA" id="ARBA00047690"/>
    </source>
</evidence>
<keyword evidence="4 14" id="KW-1003">Cell membrane</keyword>
<dbReference type="InterPro" id="IPR000537">
    <property type="entry name" value="UbiA_prenyltransferase"/>
</dbReference>
<evidence type="ECO:0000256" key="8">
    <source>
        <dbReference type="ARBA" id="ARBA00023133"/>
    </source>
</evidence>
<dbReference type="Proteomes" id="UP000253769">
    <property type="component" value="Unassembled WGS sequence"/>
</dbReference>
<evidence type="ECO:0000313" key="15">
    <source>
        <dbReference type="EMBL" id="RDE24524.1"/>
    </source>
</evidence>
<keyword evidence="5 14" id="KW-0808">Transferase</keyword>
<dbReference type="EC" id="2.5.1.141" evidence="3 14"/>
<dbReference type="CDD" id="cd13957">
    <property type="entry name" value="PT_UbiA_Cox10"/>
    <property type="match status" value="1"/>
</dbReference>
<dbReference type="AlphaFoldDB" id="A0A369WVF0"/>
<evidence type="ECO:0000256" key="10">
    <source>
        <dbReference type="ARBA" id="ARBA00030253"/>
    </source>
</evidence>
<reference evidence="15 16" key="1">
    <citation type="submission" date="2018-07" db="EMBL/GenBank/DDBJ databases">
        <title>Motiliproteus coralliicola sp. nov., a bacterium isolated from Coral.</title>
        <authorList>
            <person name="Wang G."/>
        </authorList>
    </citation>
    <scope>NUCLEOTIDE SEQUENCE [LARGE SCALE GENOMIC DNA]</scope>
    <source>
        <strain evidence="15 16">C34</strain>
    </source>
</reference>
<evidence type="ECO:0000256" key="5">
    <source>
        <dbReference type="ARBA" id="ARBA00022679"/>
    </source>
</evidence>
<comment type="catalytic activity">
    <reaction evidence="13 14">
        <text>heme b + (2E,6E)-farnesyl diphosphate + H2O = Fe(II)-heme o + diphosphate</text>
        <dbReference type="Rhea" id="RHEA:28070"/>
        <dbReference type="ChEBI" id="CHEBI:15377"/>
        <dbReference type="ChEBI" id="CHEBI:33019"/>
        <dbReference type="ChEBI" id="CHEBI:60344"/>
        <dbReference type="ChEBI" id="CHEBI:60530"/>
        <dbReference type="ChEBI" id="CHEBI:175763"/>
        <dbReference type="EC" id="2.5.1.141"/>
    </reaction>
</comment>
<feature type="transmembrane region" description="Helical" evidence="14">
    <location>
        <begin position="141"/>
        <end position="162"/>
    </location>
</feature>
<dbReference type="PANTHER" id="PTHR43448">
    <property type="entry name" value="PROTOHEME IX FARNESYLTRANSFERASE, MITOCHONDRIAL"/>
    <property type="match status" value="1"/>
</dbReference>
<evidence type="ECO:0000256" key="1">
    <source>
        <dbReference type="ARBA" id="ARBA00004651"/>
    </source>
</evidence>
<sequence length="305" mass="33163">MELSETAGWRDYLELTKPRVVAVMLLTAIVGMFLAAPGLPPLSALLYGTLGIALAAGSAAAVNQVADRHIDAQMARTHRRPLPQGKVTAVQGLLFAAILGISGIGMLVILVNPLTGWLTLASLIGYALVYTMLLKRATPQNIVIGGIAGASPPLLGWVAVTGTLQPDGLLLVLIIFAWTPPHFWSLCIHKRDDYARAGVPMLPVTHGVDYTALQILLYSLLMIATTMLPLMTGMCGLWYLVGVSVLNMRFLQWAWRVYQDPLGTAPMAMFYYSITYIMALFVVLLADHYLAPSFGLWPVPDFWAL</sequence>
<comment type="similarity">
    <text evidence="14">Belongs to the UbiA prenyltransferase family. Protoheme IX farnesyltransferase subfamily.</text>
</comment>
<comment type="function">
    <text evidence="14">Converts heme B (protoheme IX) to heme O by substitution of the vinyl group on carbon 2 of heme B porphyrin ring with a hydroxyethyl farnesyl side group.</text>
</comment>
<evidence type="ECO:0000256" key="11">
    <source>
        <dbReference type="ARBA" id="ARBA00040810"/>
    </source>
</evidence>
<feature type="transmembrane region" description="Helical" evidence="14">
    <location>
        <begin position="210"/>
        <end position="231"/>
    </location>
</feature>
<evidence type="ECO:0000256" key="2">
    <source>
        <dbReference type="ARBA" id="ARBA00004919"/>
    </source>
</evidence>
<feature type="transmembrane region" description="Helical" evidence="14">
    <location>
        <begin position="270"/>
        <end position="291"/>
    </location>
</feature>
<keyword evidence="16" id="KW-1185">Reference proteome</keyword>
<gene>
    <name evidence="14" type="primary">cyoE</name>
    <name evidence="15" type="ORF">DV711_02750</name>
</gene>
<accession>A0A369WVF0</accession>
<feature type="transmembrane region" description="Helical" evidence="14">
    <location>
        <begin position="168"/>
        <end position="189"/>
    </location>
</feature>
<dbReference type="FunFam" id="1.10.357.140:FF:000001">
    <property type="entry name" value="Protoheme IX farnesyltransferase"/>
    <property type="match status" value="1"/>
</dbReference>
<keyword evidence="9 14" id="KW-0472">Membrane</keyword>
<comment type="miscellaneous">
    <text evidence="14">Carbon 2 of the heme B porphyrin ring is defined according to the Fischer nomenclature.</text>
</comment>
<feature type="transmembrane region" description="Helical" evidence="14">
    <location>
        <begin position="20"/>
        <end position="39"/>
    </location>
</feature>
<keyword evidence="7 14" id="KW-1133">Transmembrane helix</keyword>
<evidence type="ECO:0000256" key="6">
    <source>
        <dbReference type="ARBA" id="ARBA00022692"/>
    </source>
</evidence>
<dbReference type="UniPathway" id="UPA00834">
    <property type="reaction ID" value="UER00712"/>
</dbReference>
<dbReference type="GO" id="GO:0005886">
    <property type="term" value="C:plasma membrane"/>
    <property type="evidence" value="ECO:0007669"/>
    <property type="project" value="UniProtKB-SubCell"/>
</dbReference>
<feature type="transmembrane region" description="Helical" evidence="14">
    <location>
        <begin position="87"/>
        <end position="111"/>
    </location>
</feature>
<dbReference type="HAMAP" id="MF_00154">
    <property type="entry name" value="CyoE_CtaB"/>
    <property type="match status" value="1"/>
</dbReference>
<dbReference type="InterPro" id="IPR044878">
    <property type="entry name" value="UbiA_sf"/>
</dbReference>
<evidence type="ECO:0000256" key="7">
    <source>
        <dbReference type="ARBA" id="ARBA00022989"/>
    </source>
</evidence>
<evidence type="ECO:0000256" key="4">
    <source>
        <dbReference type="ARBA" id="ARBA00022475"/>
    </source>
</evidence>
<dbReference type="GO" id="GO:0008495">
    <property type="term" value="F:protoheme IX farnesyltransferase activity"/>
    <property type="evidence" value="ECO:0007669"/>
    <property type="project" value="UniProtKB-UniRule"/>
</dbReference>
<evidence type="ECO:0000256" key="9">
    <source>
        <dbReference type="ARBA" id="ARBA00023136"/>
    </source>
</evidence>